<dbReference type="CDD" id="cd00290">
    <property type="entry name" value="cytochrome_b_C"/>
    <property type="match status" value="1"/>
</dbReference>
<dbReference type="InterPro" id="IPR036150">
    <property type="entry name" value="Cyt_b/b6_C_sf"/>
</dbReference>
<keyword evidence="9 19" id="KW-0479">Metal-binding</keyword>
<feature type="transmembrane region" description="Helical" evidence="20">
    <location>
        <begin position="321"/>
        <end position="341"/>
    </location>
</feature>
<keyword evidence="12 20" id="KW-1133">Transmembrane helix</keyword>
<evidence type="ECO:0000256" key="14">
    <source>
        <dbReference type="ARBA" id="ARBA00023075"/>
    </source>
</evidence>
<dbReference type="GeneID" id="25076155"/>
<dbReference type="InterPro" id="IPR030689">
    <property type="entry name" value="Cytochrome_b"/>
</dbReference>
<evidence type="ECO:0000256" key="17">
    <source>
        <dbReference type="ARBA" id="ARBA00061233"/>
    </source>
</evidence>
<evidence type="ECO:0000256" key="4">
    <source>
        <dbReference type="ARBA" id="ARBA00013531"/>
    </source>
</evidence>
<dbReference type="SUPFAM" id="SSF81342">
    <property type="entry name" value="Transmembrane di-heme cytochromes"/>
    <property type="match status" value="1"/>
</dbReference>
<evidence type="ECO:0000259" key="22">
    <source>
        <dbReference type="PROSITE" id="PS51003"/>
    </source>
</evidence>
<feature type="domain" description="Cytochrome b/b6 N-terminal region profile" evidence="21">
    <location>
        <begin position="1"/>
        <end position="210"/>
    </location>
</feature>
<evidence type="ECO:0000256" key="10">
    <source>
        <dbReference type="ARBA" id="ARBA00022792"/>
    </source>
</evidence>
<dbReference type="EMBL" id="KP735805">
    <property type="protein sequence ID" value="AKN01396.1"/>
    <property type="molecule type" value="Genomic_DNA"/>
</dbReference>
<dbReference type="PROSITE" id="PS51002">
    <property type="entry name" value="CYTB_NTER"/>
    <property type="match status" value="1"/>
</dbReference>
<feature type="binding site" description="axial binding residue" evidence="19">
    <location>
        <position position="84"/>
    </location>
    <ligand>
        <name>heme b</name>
        <dbReference type="ChEBI" id="CHEBI:60344"/>
        <label>b562</label>
    </ligand>
    <ligandPart>
        <name>Fe</name>
        <dbReference type="ChEBI" id="CHEBI:18248"/>
    </ligandPart>
</feature>
<dbReference type="InterPro" id="IPR048260">
    <property type="entry name" value="Cytochrome_b_C_euk/bac"/>
</dbReference>
<feature type="transmembrane region" description="Helical" evidence="20">
    <location>
        <begin position="31"/>
        <end position="57"/>
    </location>
</feature>
<dbReference type="GO" id="GO:0016491">
    <property type="term" value="F:oxidoreductase activity"/>
    <property type="evidence" value="ECO:0007669"/>
    <property type="project" value="UniProtKB-UniRule"/>
</dbReference>
<keyword evidence="11 20" id="KW-0249">Electron transport</keyword>
<keyword evidence="15 20" id="KW-0496">Mitochondrion</keyword>
<dbReference type="GO" id="GO:0006122">
    <property type="term" value="P:mitochondrial electron transport, ubiquinol to cytochrome c"/>
    <property type="evidence" value="ECO:0007669"/>
    <property type="project" value="TreeGrafter"/>
</dbReference>
<evidence type="ECO:0000256" key="9">
    <source>
        <dbReference type="ARBA" id="ARBA00022723"/>
    </source>
</evidence>
<evidence type="ECO:0000256" key="3">
    <source>
        <dbReference type="ARBA" id="ARBA00011649"/>
    </source>
</evidence>
<dbReference type="InterPro" id="IPR005798">
    <property type="entry name" value="Cyt_b/b6_C"/>
</dbReference>
<evidence type="ECO:0000256" key="11">
    <source>
        <dbReference type="ARBA" id="ARBA00022982"/>
    </source>
</evidence>
<feature type="domain" description="Cytochrome b/b6 C-terminal region profile" evidence="22">
    <location>
        <begin position="211"/>
        <end position="380"/>
    </location>
</feature>
<feature type="transmembrane region" description="Helical" evidence="20">
    <location>
        <begin position="111"/>
        <end position="134"/>
    </location>
</feature>
<feature type="binding site" evidence="18">
    <location>
        <position position="202"/>
    </location>
    <ligand>
        <name>a ubiquinone</name>
        <dbReference type="ChEBI" id="CHEBI:16389"/>
    </ligand>
</feature>
<comment type="subcellular location">
    <subcellularLocation>
        <location evidence="2">Mitochondrion inner membrane</location>
        <topology evidence="2">Multi-pass membrane protein</topology>
    </subcellularLocation>
</comment>
<evidence type="ECO:0000256" key="20">
    <source>
        <dbReference type="RuleBase" id="RU362117"/>
    </source>
</evidence>
<dbReference type="InterPro" id="IPR027387">
    <property type="entry name" value="Cytb/b6-like_sf"/>
</dbReference>
<keyword evidence="14" id="KW-0830">Ubiquinone</keyword>
<feature type="binding site" description="axial binding residue" evidence="19">
    <location>
        <position position="197"/>
    </location>
    <ligand>
        <name>heme b</name>
        <dbReference type="ChEBI" id="CHEBI:60344"/>
        <label>b566</label>
    </ligand>
    <ligandPart>
        <name>Fe</name>
        <dbReference type="ChEBI" id="CHEBI:18248"/>
    </ligandPart>
</feature>
<dbReference type="GO" id="GO:0008121">
    <property type="term" value="F:quinol-cytochrome-c reductase activity"/>
    <property type="evidence" value="ECO:0007669"/>
    <property type="project" value="InterPro"/>
</dbReference>
<dbReference type="Pfam" id="PF00033">
    <property type="entry name" value="Cytochrome_B"/>
    <property type="match status" value="1"/>
</dbReference>
<keyword evidence="5 20" id="KW-0813">Transport</keyword>
<evidence type="ECO:0000259" key="21">
    <source>
        <dbReference type="PROSITE" id="PS51002"/>
    </source>
</evidence>
<evidence type="ECO:0000256" key="16">
    <source>
        <dbReference type="ARBA" id="ARBA00023136"/>
    </source>
</evidence>
<dbReference type="GO" id="GO:0046872">
    <property type="term" value="F:metal ion binding"/>
    <property type="evidence" value="ECO:0007669"/>
    <property type="project" value="UniProtKB-UniRule"/>
</dbReference>
<evidence type="ECO:0000256" key="18">
    <source>
        <dbReference type="PIRSR" id="PIRSR038885-1"/>
    </source>
</evidence>
<comment type="cofactor">
    <cofactor evidence="19">
        <name>heme</name>
        <dbReference type="ChEBI" id="CHEBI:30413"/>
    </cofactor>
    <text evidence="19">Binds 2 heme groups non-covalently.</text>
</comment>
<dbReference type="CDD" id="cd00284">
    <property type="entry name" value="Cytochrome_b_N"/>
    <property type="match status" value="1"/>
</dbReference>
<dbReference type="PROSITE" id="PS51003">
    <property type="entry name" value="CYTB_CTER"/>
    <property type="match status" value="1"/>
</dbReference>
<feature type="transmembrane region" description="Helical" evidence="20">
    <location>
        <begin position="178"/>
        <end position="201"/>
    </location>
</feature>
<evidence type="ECO:0000313" key="23">
    <source>
        <dbReference type="EMBL" id="AKN01396.1"/>
    </source>
</evidence>
<evidence type="ECO:0000256" key="6">
    <source>
        <dbReference type="ARBA" id="ARBA00022617"/>
    </source>
</evidence>
<comment type="similarity">
    <text evidence="17 20">Belongs to the cytochrome b family.</text>
</comment>
<keyword evidence="16 20" id="KW-0472">Membrane</keyword>
<comment type="function">
    <text evidence="1 20">Component of the ubiquinol-cytochrome c reductase complex (complex III or cytochrome b-c1 complex) that is part of the mitochondrial respiratory chain. The b-c1 complex mediates electron transfer from ubiquinol to cytochrome c. Contributes to the generation of a proton gradient across the mitochondrial membrane that is then used for ATP synthesis.</text>
</comment>
<reference evidence="23" key="1">
    <citation type="journal article" date="2015" name="Mitochondrial DNA">
        <title>The first complete mitochondrial genome of stag beetle from China, Prosopocoilus gracilis (Coleoptera, Lucanidae).</title>
        <authorList>
            <person name="Wu Y.Y."/>
            <person name="Cao Y.Y."/>
            <person name="Fang J."/>
            <person name="Wan X."/>
        </authorList>
    </citation>
    <scope>NUCLEOTIDE SEQUENCE</scope>
</reference>
<keyword evidence="6 19" id="KW-0349">Heme</keyword>
<comment type="cofactor">
    <cofactor evidence="20">
        <name>heme b</name>
        <dbReference type="ChEBI" id="CHEBI:60344"/>
    </cofactor>
    <text evidence="20">Binds 2 heme groups non-covalently.</text>
</comment>
<evidence type="ECO:0000256" key="15">
    <source>
        <dbReference type="ARBA" id="ARBA00023128"/>
    </source>
</evidence>
<dbReference type="GO" id="GO:0045275">
    <property type="term" value="C:respiratory chain complex III"/>
    <property type="evidence" value="ECO:0007669"/>
    <property type="project" value="InterPro"/>
</dbReference>
<dbReference type="Gene3D" id="1.20.810.10">
    <property type="entry name" value="Cytochrome Bc1 Complex, Chain C"/>
    <property type="match status" value="1"/>
</dbReference>
<dbReference type="PIRSF" id="PIRSF038885">
    <property type="entry name" value="COB"/>
    <property type="match status" value="1"/>
</dbReference>
<protein>
    <recommendedName>
        <fullName evidence="4 20">Cytochrome b</fullName>
    </recommendedName>
</protein>
<dbReference type="InterPro" id="IPR048259">
    <property type="entry name" value="Cytochrome_b_N_euk/bac"/>
</dbReference>
<accession>A0A0U2DB58</accession>
<dbReference type="PANTHER" id="PTHR19271:SF16">
    <property type="entry name" value="CYTOCHROME B"/>
    <property type="match status" value="1"/>
</dbReference>
<keyword evidence="10" id="KW-0999">Mitochondrion inner membrane</keyword>
<keyword evidence="8 20" id="KW-0812">Transmembrane</keyword>
<keyword evidence="13 19" id="KW-0408">Iron</keyword>
<dbReference type="FunFam" id="1.20.810.10:FF:000002">
    <property type="entry name" value="Cytochrome b"/>
    <property type="match status" value="1"/>
</dbReference>
<sequence length="380" mass="43169">MKTPFRKMSPMTQIINNSLIDLPSPSNISAWWNFGSLLGLCLGIQIITGLFLAMHFATNIDLAFNSVIHISRDVNYGWLIRATHANGASFFFICLYIHIGRGMYYSSYNLHLTWSIGVIILFCTMATAFLGYVLPWGQMSFWGATVITNLLSAIPYIGGLVVQWLWGGFAVDNATLTRFFALHFLLPFVVTALVMIHLLFLHQTGSNNPLGTNSNIDKIPFHPYFSYKDLFGYVVMLSILMTLILTNPYLLGDPENFIPANPLVTPIHIQPEWYFLFAYAILRSIPNKLGGVIALVMSILILLIIPFINKKKMSSTQFYPLNKMLFWSFLTIVILLTWIGARPVEDPYIITGQILTVLYFSYFVINPVIHNIWDKLIFKN</sequence>
<dbReference type="PANTHER" id="PTHR19271">
    <property type="entry name" value="CYTOCHROME B"/>
    <property type="match status" value="1"/>
</dbReference>
<dbReference type="CTD" id="4519"/>
<dbReference type="AlphaFoldDB" id="A0A0U2DB58"/>
<dbReference type="RefSeq" id="YP_009158977.1">
    <property type="nucleotide sequence ID" value="NC_027580.1"/>
</dbReference>
<evidence type="ECO:0000256" key="13">
    <source>
        <dbReference type="ARBA" id="ARBA00023004"/>
    </source>
</evidence>
<gene>
    <name evidence="23" type="primary">CYTB</name>
</gene>
<evidence type="ECO:0000256" key="7">
    <source>
        <dbReference type="ARBA" id="ARBA00022660"/>
    </source>
</evidence>
<feature type="transmembrane region" description="Helical" evidence="20">
    <location>
        <begin position="141"/>
        <end position="166"/>
    </location>
</feature>
<evidence type="ECO:0000256" key="1">
    <source>
        <dbReference type="ARBA" id="ARBA00002566"/>
    </source>
</evidence>
<geneLocation type="mitochondrion" evidence="23"/>
<evidence type="ECO:0000256" key="19">
    <source>
        <dbReference type="PIRSR" id="PIRSR038885-2"/>
    </source>
</evidence>
<evidence type="ECO:0000256" key="12">
    <source>
        <dbReference type="ARBA" id="ARBA00022989"/>
    </source>
</evidence>
<dbReference type="GO" id="GO:0005743">
    <property type="term" value="C:mitochondrial inner membrane"/>
    <property type="evidence" value="ECO:0007669"/>
    <property type="project" value="UniProtKB-SubCell"/>
</dbReference>
<feature type="binding site" description="axial binding residue" evidence="19">
    <location>
        <position position="183"/>
    </location>
    <ligand>
        <name>heme b</name>
        <dbReference type="ChEBI" id="CHEBI:60344"/>
        <label>b562</label>
    </ligand>
    <ligandPart>
        <name>Fe</name>
        <dbReference type="ChEBI" id="CHEBI:18248"/>
    </ligandPart>
</feature>
<organism evidence="23">
    <name type="scientific">Prosopocoilus gracilis</name>
    <dbReference type="NCBI Taxonomy" id="1672220"/>
    <lineage>
        <taxon>Eukaryota</taxon>
        <taxon>Metazoa</taxon>
        <taxon>Ecdysozoa</taxon>
        <taxon>Arthropoda</taxon>
        <taxon>Hexapoda</taxon>
        <taxon>Insecta</taxon>
        <taxon>Pterygota</taxon>
        <taxon>Neoptera</taxon>
        <taxon>Endopterygota</taxon>
        <taxon>Coleoptera</taxon>
        <taxon>Polyphaga</taxon>
        <taxon>Scarabaeiformia</taxon>
        <taxon>Lucanidae</taxon>
        <taxon>Lucaninae</taxon>
        <taxon>Prosopocoilus</taxon>
    </lineage>
</organism>
<keyword evidence="7 20" id="KW-0679">Respiratory chain</keyword>
<feature type="transmembrane region" description="Helical" evidence="20">
    <location>
        <begin position="230"/>
        <end position="251"/>
    </location>
</feature>
<feature type="transmembrane region" description="Helical" evidence="20">
    <location>
        <begin position="78"/>
        <end position="99"/>
    </location>
</feature>
<name>A0A0U2DB58_9SCAR</name>
<dbReference type="SUPFAM" id="SSF81648">
    <property type="entry name" value="a domain/subunit of cytochrome bc1 complex (Ubiquinol-cytochrome c reductase)"/>
    <property type="match status" value="1"/>
</dbReference>
<feature type="binding site" description="axial binding residue" evidence="19">
    <location>
        <position position="98"/>
    </location>
    <ligand>
        <name>heme b</name>
        <dbReference type="ChEBI" id="CHEBI:60344"/>
        <label>b566</label>
    </ligand>
    <ligandPart>
        <name>Fe</name>
        <dbReference type="ChEBI" id="CHEBI:18248"/>
    </ligandPart>
</feature>
<feature type="transmembrane region" description="Helical" evidence="20">
    <location>
        <begin position="347"/>
        <end position="369"/>
    </location>
</feature>
<evidence type="ECO:0000256" key="8">
    <source>
        <dbReference type="ARBA" id="ARBA00022692"/>
    </source>
</evidence>
<proteinExistence type="inferred from homology"/>
<evidence type="ECO:0000256" key="5">
    <source>
        <dbReference type="ARBA" id="ARBA00022448"/>
    </source>
</evidence>
<feature type="transmembrane region" description="Helical" evidence="20">
    <location>
        <begin position="289"/>
        <end position="309"/>
    </location>
</feature>
<dbReference type="Pfam" id="PF00032">
    <property type="entry name" value="Cytochrom_B_C"/>
    <property type="match status" value="1"/>
</dbReference>
<dbReference type="InterPro" id="IPR005797">
    <property type="entry name" value="Cyt_b/b6_N"/>
</dbReference>
<dbReference type="InterPro" id="IPR016174">
    <property type="entry name" value="Di-haem_cyt_TM"/>
</dbReference>
<comment type="subunit">
    <text evidence="3">The main subunits of complex b-c1 are: cytochrome b, cytochrome c1 and the Rieske protein.</text>
</comment>
<evidence type="ECO:0000256" key="2">
    <source>
        <dbReference type="ARBA" id="ARBA00004448"/>
    </source>
</evidence>